<evidence type="ECO:0000256" key="10">
    <source>
        <dbReference type="ARBA" id="ARBA00022695"/>
    </source>
</evidence>
<protein>
    <recommendedName>
        <fullName evidence="6">phosphatidate cytidylyltransferase</fullName>
        <ecNumber evidence="6">2.7.7.41</ecNumber>
    </recommendedName>
    <alternativeName>
        <fullName evidence="16">CDP-diacylglycerol synthase</fullName>
    </alternativeName>
    <alternativeName>
        <fullName evidence="17">CDP-diglyceride pyrophosphorylase</fullName>
    </alternativeName>
    <alternativeName>
        <fullName evidence="18">CDP-diglyceride synthase</fullName>
    </alternativeName>
</protein>
<gene>
    <name evidence="21" type="primary">CDS1_1</name>
    <name evidence="21" type="ORF">IWQ62_006695</name>
</gene>
<dbReference type="EC" id="2.7.7.41" evidence="6"/>
<proteinExistence type="inferred from homology"/>
<keyword evidence="8 21" id="KW-0808">Transferase</keyword>
<evidence type="ECO:0000256" key="9">
    <source>
        <dbReference type="ARBA" id="ARBA00022692"/>
    </source>
</evidence>
<evidence type="ECO:0000256" key="14">
    <source>
        <dbReference type="ARBA" id="ARBA00023209"/>
    </source>
</evidence>
<sequence length="96" mass="10690">MSRQRTRQRAKMPDTTASNTSDSPTTPVVQRSASAEKLAAATDKVVPAKVSPRWKNWWVRTWWTLIMIGSFFAIIASGPVTMILLVLAVQVSVFNE</sequence>
<keyword evidence="13 20" id="KW-0472">Membrane</keyword>
<feature type="non-terminal residue" evidence="21">
    <location>
        <position position="1"/>
    </location>
</feature>
<dbReference type="AlphaFoldDB" id="A0A9W8AH95"/>
<keyword evidence="15" id="KW-1208">Phospholipid metabolism</keyword>
<feature type="transmembrane region" description="Helical" evidence="20">
    <location>
        <begin position="62"/>
        <end position="89"/>
    </location>
</feature>
<evidence type="ECO:0000256" key="12">
    <source>
        <dbReference type="ARBA" id="ARBA00023098"/>
    </source>
</evidence>
<dbReference type="EMBL" id="JANBPY010003947">
    <property type="protein sequence ID" value="KAJ1949666.1"/>
    <property type="molecule type" value="Genomic_DNA"/>
</dbReference>
<reference evidence="21" key="1">
    <citation type="submission" date="2022-07" db="EMBL/GenBank/DDBJ databases">
        <title>Phylogenomic reconstructions and comparative analyses of Kickxellomycotina fungi.</title>
        <authorList>
            <person name="Reynolds N.K."/>
            <person name="Stajich J.E."/>
            <person name="Barry K."/>
            <person name="Grigoriev I.V."/>
            <person name="Crous P."/>
            <person name="Smith M.E."/>
        </authorList>
    </citation>
    <scope>NUCLEOTIDE SEQUENCE</scope>
    <source>
        <strain evidence="21">RSA 1196</strain>
    </source>
</reference>
<dbReference type="PANTHER" id="PTHR13773">
    <property type="entry name" value="PHOSPHATIDATE CYTIDYLYLTRANSFERASE"/>
    <property type="match status" value="1"/>
</dbReference>
<feature type="region of interest" description="Disordered" evidence="19">
    <location>
        <begin position="1"/>
        <end position="33"/>
    </location>
</feature>
<evidence type="ECO:0000256" key="17">
    <source>
        <dbReference type="ARBA" id="ARBA00032396"/>
    </source>
</evidence>
<comment type="pathway">
    <text evidence="4">Lipid metabolism.</text>
</comment>
<accession>A0A9W8AH95</accession>
<evidence type="ECO:0000256" key="11">
    <source>
        <dbReference type="ARBA" id="ARBA00022989"/>
    </source>
</evidence>
<dbReference type="PANTHER" id="PTHR13773:SF8">
    <property type="entry name" value="PHOSPHATIDATE CYTIDYLYLTRANSFERASE, PHOTORECEPTOR-SPECIFIC"/>
    <property type="match status" value="1"/>
</dbReference>
<keyword evidence="7" id="KW-0444">Lipid biosynthesis</keyword>
<comment type="similarity">
    <text evidence="5">Belongs to the CDS family.</text>
</comment>
<comment type="pathway">
    <text evidence="3">Phospholipid metabolism; CDP-diacylglycerol biosynthesis; CDP-diacylglycerol from sn-glycerol 3-phosphate: step 3/3.</text>
</comment>
<dbReference type="GO" id="GO:0004605">
    <property type="term" value="F:phosphatidate cytidylyltransferase activity"/>
    <property type="evidence" value="ECO:0007669"/>
    <property type="project" value="UniProtKB-EC"/>
</dbReference>
<keyword evidence="14" id="KW-0594">Phospholipid biosynthesis</keyword>
<name>A0A9W8AH95_9FUNG</name>
<dbReference type="OrthoDB" id="10260889at2759"/>
<evidence type="ECO:0000313" key="21">
    <source>
        <dbReference type="EMBL" id="KAJ1949666.1"/>
    </source>
</evidence>
<evidence type="ECO:0000256" key="6">
    <source>
        <dbReference type="ARBA" id="ARBA00012487"/>
    </source>
</evidence>
<dbReference type="Proteomes" id="UP001150925">
    <property type="component" value="Unassembled WGS sequence"/>
</dbReference>
<keyword evidence="12" id="KW-0443">Lipid metabolism</keyword>
<evidence type="ECO:0000256" key="13">
    <source>
        <dbReference type="ARBA" id="ARBA00023136"/>
    </source>
</evidence>
<evidence type="ECO:0000256" key="5">
    <source>
        <dbReference type="ARBA" id="ARBA00010185"/>
    </source>
</evidence>
<comment type="subcellular location">
    <subcellularLocation>
        <location evidence="2">Membrane</location>
        <topology evidence="2">Multi-pass membrane protein</topology>
    </subcellularLocation>
</comment>
<evidence type="ECO:0000256" key="3">
    <source>
        <dbReference type="ARBA" id="ARBA00005119"/>
    </source>
</evidence>
<evidence type="ECO:0000256" key="2">
    <source>
        <dbReference type="ARBA" id="ARBA00004141"/>
    </source>
</evidence>
<evidence type="ECO:0000256" key="7">
    <source>
        <dbReference type="ARBA" id="ARBA00022516"/>
    </source>
</evidence>
<evidence type="ECO:0000256" key="16">
    <source>
        <dbReference type="ARBA" id="ARBA00029893"/>
    </source>
</evidence>
<dbReference type="InterPro" id="IPR016720">
    <property type="entry name" value="PC_Trfase_euk"/>
</dbReference>
<evidence type="ECO:0000256" key="4">
    <source>
        <dbReference type="ARBA" id="ARBA00005189"/>
    </source>
</evidence>
<keyword evidence="9 20" id="KW-0812">Transmembrane</keyword>
<keyword evidence="10 21" id="KW-0548">Nucleotidyltransferase</keyword>
<comment type="caution">
    <text evidence="21">The sequence shown here is derived from an EMBL/GenBank/DDBJ whole genome shotgun (WGS) entry which is preliminary data.</text>
</comment>
<feature type="compositionally biased region" description="Basic residues" evidence="19">
    <location>
        <begin position="1"/>
        <end position="10"/>
    </location>
</feature>
<organism evidence="21 22">
    <name type="scientific">Dispira parvispora</name>
    <dbReference type="NCBI Taxonomy" id="1520584"/>
    <lineage>
        <taxon>Eukaryota</taxon>
        <taxon>Fungi</taxon>
        <taxon>Fungi incertae sedis</taxon>
        <taxon>Zoopagomycota</taxon>
        <taxon>Kickxellomycotina</taxon>
        <taxon>Dimargaritomycetes</taxon>
        <taxon>Dimargaritales</taxon>
        <taxon>Dimargaritaceae</taxon>
        <taxon>Dispira</taxon>
    </lineage>
</organism>
<evidence type="ECO:0000256" key="15">
    <source>
        <dbReference type="ARBA" id="ARBA00023264"/>
    </source>
</evidence>
<keyword evidence="11 20" id="KW-1133">Transmembrane helix</keyword>
<feature type="compositionally biased region" description="Polar residues" evidence="19">
    <location>
        <begin position="15"/>
        <end position="33"/>
    </location>
</feature>
<evidence type="ECO:0000256" key="19">
    <source>
        <dbReference type="SAM" id="MobiDB-lite"/>
    </source>
</evidence>
<keyword evidence="22" id="KW-1185">Reference proteome</keyword>
<evidence type="ECO:0000256" key="20">
    <source>
        <dbReference type="SAM" id="Phobius"/>
    </source>
</evidence>
<evidence type="ECO:0000256" key="18">
    <source>
        <dbReference type="ARBA" id="ARBA00033406"/>
    </source>
</evidence>
<evidence type="ECO:0000256" key="1">
    <source>
        <dbReference type="ARBA" id="ARBA00001698"/>
    </source>
</evidence>
<evidence type="ECO:0000313" key="22">
    <source>
        <dbReference type="Proteomes" id="UP001150925"/>
    </source>
</evidence>
<dbReference type="GO" id="GO:0005789">
    <property type="term" value="C:endoplasmic reticulum membrane"/>
    <property type="evidence" value="ECO:0007669"/>
    <property type="project" value="TreeGrafter"/>
</dbReference>
<dbReference type="GO" id="GO:0008654">
    <property type="term" value="P:phospholipid biosynthetic process"/>
    <property type="evidence" value="ECO:0007669"/>
    <property type="project" value="UniProtKB-KW"/>
</dbReference>
<comment type="catalytic activity">
    <reaction evidence="1">
        <text>a 1,2-diacyl-sn-glycero-3-phosphate + CTP + H(+) = a CDP-1,2-diacyl-sn-glycerol + diphosphate</text>
        <dbReference type="Rhea" id="RHEA:16229"/>
        <dbReference type="ChEBI" id="CHEBI:15378"/>
        <dbReference type="ChEBI" id="CHEBI:33019"/>
        <dbReference type="ChEBI" id="CHEBI:37563"/>
        <dbReference type="ChEBI" id="CHEBI:58332"/>
        <dbReference type="ChEBI" id="CHEBI:58608"/>
        <dbReference type="EC" id="2.7.7.41"/>
    </reaction>
</comment>
<evidence type="ECO:0000256" key="8">
    <source>
        <dbReference type="ARBA" id="ARBA00022679"/>
    </source>
</evidence>